<accession>R0K2Q0</accession>
<evidence type="ECO:0000313" key="4">
    <source>
        <dbReference type="Proteomes" id="UP000016935"/>
    </source>
</evidence>
<dbReference type="RefSeq" id="XP_008025827.1">
    <property type="nucleotide sequence ID" value="XM_008027636.1"/>
</dbReference>
<evidence type="ECO:0000256" key="1">
    <source>
        <dbReference type="SAM" id="Coils"/>
    </source>
</evidence>
<gene>
    <name evidence="3" type="ORF">SETTUDRAFT_154111</name>
</gene>
<reference evidence="3 4" key="2">
    <citation type="journal article" date="2013" name="PLoS Genet.">
        <title>Comparative genome structure, secondary metabolite, and effector coding capacity across Cochliobolus pathogens.</title>
        <authorList>
            <person name="Condon B.J."/>
            <person name="Leng Y."/>
            <person name="Wu D."/>
            <person name="Bushley K.E."/>
            <person name="Ohm R.A."/>
            <person name="Otillar R."/>
            <person name="Martin J."/>
            <person name="Schackwitz W."/>
            <person name="Grimwood J."/>
            <person name="MohdZainudin N."/>
            <person name="Xue C."/>
            <person name="Wang R."/>
            <person name="Manning V.A."/>
            <person name="Dhillon B."/>
            <person name="Tu Z.J."/>
            <person name="Steffenson B.J."/>
            <person name="Salamov A."/>
            <person name="Sun H."/>
            <person name="Lowry S."/>
            <person name="LaButti K."/>
            <person name="Han J."/>
            <person name="Copeland A."/>
            <person name="Lindquist E."/>
            <person name="Barry K."/>
            <person name="Schmutz J."/>
            <person name="Baker S.E."/>
            <person name="Ciuffetti L.M."/>
            <person name="Grigoriev I.V."/>
            <person name="Zhong S."/>
            <person name="Turgeon B.G."/>
        </authorList>
    </citation>
    <scope>NUCLEOTIDE SEQUENCE [LARGE SCALE GENOMIC DNA]</scope>
    <source>
        <strain evidence="4">28A</strain>
    </source>
</reference>
<dbReference type="HOGENOM" id="CLU_804075_0_0_1"/>
<protein>
    <submittedName>
        <fullName evidence="3">Uncharacterized protein</fullName>
    </submittedName>
</protein>
<evidence type="ECO:0000256" key="2">
    <source>
        <dbReference type="SAM" id="MobiDB-lite"/>
    </source>
</evidence>
<dbReference type="OrthoDB" id="3796753at2759"/>
<feature type="compositionally biased region" description="Basic residues" evidence="2">
    <location>
        <begin position="136"/>
        <end position="147"/>
    </location>
</feature>
<proteinExistence type="predicted"/>
<dbReference type="GeneID" id="19397375"/>
<evidence type="ECO:0000313" key="3">
    <source>
        <dbReference type="EMBL" id="EOA87418.1"/>
    </source>
</evidence>
<name>R0K2Q0_EXST2</name>
<feature type="coiled-coil region" evidence="1">
    <location>
        <begin position="40"/>
        <end position="67"/>
    </location>
</feature>
<dbReference type="Proteomes" id="UP000016935">
    <property type="component" value="Unassembled WGS sequence"/>
</dbReference>
<keyword evidence="1" id="KW-0175">Coiled coil</keyword>
<feature type="compositionally biased region" description="Basic and acidic residues" evidence="2">
    <location>
        <begin position="121"/>
        <end position="133"/>
    </location>
</feature>
<organism evidence="3 4">
    <name type="scientific">Exserohilum turcicum (strain 28A)</name>
    <name type="common">Northern leaf blight fungus</name>
    <name type="synonym">Setosphaeria turcica</name>
    <dbReference type="NCBI Taxonomy" id="671987"/>
    <lineage>
        <taxon>Eukaryota</taxon>
        <taxon>Fungi</taxon>
        <taxon>Dikarya</taxon>
        <taxon>Ascomycota</taxon>
        <taxon>Pezizomycotina</taxon>
        <taxon>Dothideomycetes</taxon>
        <taxon>Pleosporomycetidae</taxon>
        <taxon>Pleosporales</taxon>
        <taxon>Pleosporineae</taxon>
        <taxon>Pleosporaceae</taxon>
        <taxon>Exserohilum</taxon>
    </lineage>
</organism>
<reference evidence="3 4" key="1">
    <citation type="journal article" date="2012" name="PLoS Pathog.">
        <title>Diverse lifestyles and strategies of plant pathogenesis encoded in the genomes of eighteen Dothideomycetes fungi.</title>
        <authorList>
            <person name="Ohm R.A."/>
            <person name="Feau N."/>
            <person name="Henrissat B."/>
            <person name="Schoch C.L."/>
            <person name="Horwitz B.A."/>
            <person name="Barry K.W."/>
            <person name="Condon B.J."/>
            <person name="Copeland A.C."/>
            <person name="Dhillon B."/>
            <person name="Glaser F."/>
            <person name="Hesse C.N."/>
            <person name="Kosti I."/>
            <person name="LaButti K."/>
            <person name="Lindquist E.A."/>
            <person name="Lucas S."/>
            <person name="Salamov A.A."/>
            <person name="Bradshaw R.E."/>
            <person name="Ciuffetti L."/>
            <person name="Hamelin R.C."/>
            <person name="Kema G.H.J."/>
            <person name="Lawrence C."/>
            <person name="Scott J.A."/>
            <person name="Spatafora J.W."/>
            <person name="Turgeon B.G."/>
            <person name="de Wit P.J.G.M."/>
            <person name="Zhong S."/>
            <person name="Goodwin S.B."/>
            <person name="Grigoriev I.V."/>
        </authorList>
    </citation>
    <scope>NUCLEOTIDE SEQUENCE [LARGE SCALE GENOMIC DNA]</scope>
    <source>
        <strain evidence="4">28A</strain>
    </source>
</reference>
<feature type="region of interest" description="Disordered" evidence="2">
    <location>
        <begin position="121"/>
        <end position="152"/>
    </location>
</feature>
<sequence>MSFNLDALFLESLDVCAESSPASLSRQGSHIKAGELLWAADASNEELDEKESEQARLRSIIANLSQQRDYWKAETEEQAKIIADLDHGMTERENVYLGNQNESKASKLKGANKKVRHAKEVAGKEEEKAKEAVGAKQRHLASQRKMKKERDDALAALQEQQKANEKLRAELEVEQSGAPHKRDAAVDANNTVVVIPIQFEVRRIDIQRIMAELGRYQVDMTAYVKTWYKRWCGLKEDGQVPGAGASEEARMKARLYEDMVENANGCVETGAEHDGWRSRRALEAVCRHAKACYNEEG</sequence>
<dbReference type="EMBL" id="KB908592">
    <property type="protein sequence ID" value="EOA87418.1"/>
    <property type="molecule type" value="Genomic_DNA"/>
</dbReference>
<dbReference type="AlphaFoldDB" id="R0K2Q0"/>
<keyword evidence="4" id="KW-1185">Reference proteome</keyword>